<dbReference type="InterPro" id="IPR013815">
    <property type="entry name" value="ATP_grasp_subdomain_1"/>
</dbReference>
<keyword evidence="4" id="KW-0175">Coiled coil</keyword>
<organism evidence="6">
    <name type="scientific">Paenibacillus sp. BIHB 4019</name>
    <dbReference type="NCBI Taxonomy" id="1870819"/>
    <lineage>
        <taxon>Bacteria</taxon>
        <taxon>Bacillati</taxon>
        <taxon>Bacillota</taxon>
        <taxon>Bacilli</taxon>
        <taxon>Bacillales</taxon>
        <taxon>Paenibacillaceae</taxon>
        <taxon>Paenibacillus</taxon>
    </lineage>
</organism>
<keyword evidence="2" id="KW-0436">Ligase</keyword>
<dbReference type="Gene3D" id="3.30.470.20">
    <property type="entry name" value="ATP-grasp fold, B domain"/>
    <property type="match status" value="1"/>
</dbReference>
<dbReference type="AlphaFoldDB" id="A0A1B2DQM0"/>
<dbReference type="PANTHER" id="PTHR23132:SF23">
    <property type="entry name" value="D-ALANINE--D-ALANINE LIGASE B"/>
    <property type="match status" value="1"/>
</dbReference>
<dbReference type="Gene3D" id="3.30.1490.20">
    <property type="entry name" value="ATP-grasp fold, A domain"/>
    <property type="match status" value="1"/>
</dbReference>
<comment type="similarity">
    <text evidence="1">Belongs to the D-alanine--D-alanine ligase family.</text>
</comment>
<dbReference type="PROSITE" id="PS50975">
    <property type="entry name" value="ATP_GRASP"/>
    <property type="match status" value="1"/>
</dbReference>
<feature type="coiled-coil region" evidence="4">
    <location>
        <begin position="166"/>
        <end position="193"/>
    </location>
</feature>
<name>A0A1B2DQM0_9BACL</name>
<evidence type="ECO:0000256" key="3">
    <source>
        <dbReference type="PROSITE-ProRule" id="PRU00409"/>
    </source>
</evidence>
<evidence type="ECO:0000259" key="5">
    <source>
        <dbReference type="PROSITE" id="PS50975"/>
    </source>
</evidence>
<dbReference type="InterPro" id="IPR011761">
    <property type="entry name" value="ATP-grasp"/>
</dbReference>
<dbReference type="InterPro" id="IPR011095">
    <property type="entry name" value="Dala_Dala_lig_C"/>
</dbReference>
<accession>A0A1B2DQM0</accession>
<dbReference type="PANTHER" id="PTHR23132">
    <property type="entry name" value="D-ALANINE--D-ALANINE LIGASE"/>
    <property type="match status" value="1"/>
</dbReference>
<dbReference type="RefSeq" id="WP_099520948.1">
    <property type="nucleotide sequence ID" value="NZ_CP016808.1"/>
</dbReference>
<evidence type="ECO:0000256" key="1">
    <source>
        <dbReference type="ARBA" id="ARBA00010871"/>
    </source>
</evidence>
<dbReference type="GO" id="GO:0046872">
    <property type="term" value="F:metal ion binding"/>
    <property type="evidence" value="ECO:0007669"/>
    <property type="project" value="InterPro"/>
</dbReference>
<dbReference type="SUPFAM" id="SSF56059">
    <property type="entry name" value="Glutathione synthetase ATP-binding domain-like"/>
    <property type="match status" value="1"/>
</dbReference>
<feature type="domain" description="ATP-grasp" evidence="5">
    <location>
        <begin position="117"/>
        <end position="326"/>
    </location>
</feature>
<gene>
    <name evidence="6" type="ORF">BBD42_28470</name>
</gene>
<dbReference type="GO" id="GO:0005524">
    <property type="term" value="F:ATP binding"/>
    <property type="evidence" value="ECO:0007669"/>
    <property type="project" value="UniProtKB-UniRule"/>
</dbReference>
<keyword evidence="3" id="KW-0547">Nucleotide-binding</keyword>
<reference evidence="6" key="1">
    <citation type="submission" date="2016-08" db="EMBL/GenBank/DDBJ databases">
        <title>Complete Genome Seqeunce of Paenibacillus sp. BIHB 4019 from tea rhizoplane.</title>
        <authorList>
            <person name="Thakur R."/>
            <person name="Swarnkar M.K."/>
            <person name="Gulati A."/>
        </authorList>
    </citation>
    <scope>NUCLEOTIDE SEQUENCE [LARGE SCALE GENOMIC DNA]</scope>
    <source>
        <strain evidence="6">BIHB4019</strain>
    </source>
</reference>
<evidence type="ECO:0000313" key="6">
    <source>
        <dbReference type="EMBL" id="ANY69997.1"/>
    </source>
</evidence>
<keyword evidence="3" id="KW-0067">ATP-binding</keyword>
<evidence type="ECO:0000256" key="4">
    <source>
        <dbReference type="SAM" id="Coils"/>
    </source>
</evidence>
<dbReference type="EMBL" id="CP016808">
    <property type="protein sequence ID" value="ANY69997.1"/>
    <property type="molecule type" value="Genomic_DNA"/>
</dbReference>
<sequence length="332" mass="37674">MFQIELVCDFRESFPSKFVDCVEVFNDHPKKDSVLEILDAINEIGYPCNIFGGVPELLKASQNNNRYEDKIFINLSDGLNQSYSRVQVPMLCEILKVKYSGSPPFVAALMNNKHYSKLALNDLNVLIPAGLLINKHTQLKTELFNRLKFPIIVKPNTEGSSLGITLKSVCDTIEEAHLQIENLLAEFEEILIEEYIAGYDVTNLVIGNKDDIKLNEVIVIQTHQGLINYREVFGIYEKANKLSTRLIGEEVFSSEQITKIQLTSEKIAAHIGARDICRIDYRVTNSGDIYFLEINSVPRISTSSEVGFICSKRNISFKDVLQYYIESVLSRF</sequence>
<evidence type="ECO:0000256" key="2">
    <source>
        <dbReference type="ARBA" id="ARBA00022598"/>
    </source>
</evidence>
<protein>
    <recommendedName>
        <fullName evidence="5">ATP-grasp domain-containing protein</fullName>
    </recommendedName>
</protein>
<proteinExistence type="inferred from homology"/>
<dbReference type="Pfam" id="PF07478">
    <property type="entry name" value="Dala_Dala_lig_C"/>
    <property type="match status" value="1"/>
</dbReference>
<dbReference type="GO" id="GO:0008716">
    <property type="term" value="F:D-alanine-D-alanine ligase activity"/>
    <property type="evidence" value="ECO:0007669"/>
    <property type="project" value="InterPro"/>
</dbReference>